<evidence type="ECO:0000259" key="2">
    <source>
        <dbReference type="Pfam" id="PF22807"/>
    </source>
</evidence>
<dbReference type="EMBL" id="JAERRB010000014">
    <property type="protein sequence ID" value="MBL0745097.1"/>
    <property type="molecule type" value="Genomic_DNA"/>
</dbReference>
<dbReference type="InterPro" id="IPR011042">
    <property type="entry name" value="6-blade_b-propeller_TolB-like"/>
</dbReference>
<dbReference type="PANTHER" id="PTHR33546:SF1">
    <property type="entry name" value="LARGE, MULTIFUNCTIONAL SECRETED PROTEIN"/>
    <property type="match status" value="1"/>
</dbReference>
<dbReference type="Proteomes" id="UP000613030">
    <property type="component" value="Unassembled WGS sequence"/>
</dbReference>
<sequence>MSFRYSFFILVVTLLTFACSSQKKAREAAATYKKTSASDTLPAPYATKSSMNFSNVVGWNGSMPKAPSGFQVSNYADGFENPRWMYVTPNGDLLVAESNSNHPWYERIGALFIGANKSNNLRHSADRITLLRDANNDGVPEVRETFLSNLDQPFGMLVLDGWFYVANTNGLWRFPYTPGQIKIVDKGKKILDLPAGKHNRHWTRNLIANAEGSKLYIAVGSGSNVAEHGMANELLRADILEINPDGSELRVYASGLRNPVGMGWAVGTKTLWTVVNERDELGDELVPDYFTHVEEGGFYGWPYVYYGQHEDPRVKDKPVMAKQALVPDVNLNAHTASLGLAFYNREAFPEKYREGAFIAQHGSWNRSTLSGYKVLFVPFRNGEPSGKAEDFLTGFIVDLEKEKVRGRPVGVVVLPNGSLLITDDVSNTLWQVRYIAK</sequence>
<dbReference type="InterPro" id="IPR054539">
    <property type="entry name" value="Beta-prop_PDH"/>
</dbReference>
<gene>
    <name evidence="3" type="ORF">JI741_27960</name>
</gene>
<dbReference type="SUPFAM" id="SSF50952">
    <property type="entry name" value="Soluble quinoprotein glucose dehydrogenase"/>
    <property type="match status" value="1"/>
</dbReference>
<protein>
    <submittedName>
        <fullName evidence="3">Sorbosone dehydrogenase family protein</fullName>
    </submittedName>
</protein>
<feature type="chain" id="PRO_5046740556" evidence="1">
    <location>
        <begin position="26"/>
        <end position="437"/>
    </location>
</feature>
<keyword evidence="4" id="KW-1185">Reference proteome</keyword>
<feature type="signal peptide" evidence="1">
    <location>
        <begin position="1"/>
        <end position="25"/>
    </location>
</feature>
<proteinExistence type="predicted"/>
<feature type="domain" description="Pyrroloquinoline quinone-dependent pyranose dehydrogenase beta-propeller" evidence="2">
    <location>
        <begin position="65"/>
        <end position="282"/>
    </location>
</feature>
<dbReference type="Pfam" id="PF22807">
    <property type="entry name" value="TrAA12"/>
    <property type="match status" value="2"/>
</dbReference>
<evidence type="ECO:0000313" key="4">
    <source>
        <dbReference type="Proteomes" id="UP000613030"/>
    </source>
</evidence>
<dbReference type="InterPro" id="IPR011041">
    <property type="entry name" value="Quinoprot_gluc/sorb_DH_b-prop"/>
</dbReference>
<keyword evidence="1" id="KW-0732">Signal</keyword>
<reference evidence="3 4" key="1">
    <citation type="submission" date="2021-01" db="EMBL/GenBank/DDBJ databases">
        <title>Chryseolinea sp. Jin1 Genome sequencing and assembly.</title>
        <authorList>
            <person name="Kim I."/>
        </authorList>
    </citation>
    <scope>NUCLEOTIDE SEQUENCE [LARGE SCALE GENOMIC DNA]</scope>
    <source>
        <strain evidence="3 4">Jin1</strain>
    </source>
</reference>
<feature type="domain" description="Pyrroloquinoline quinone-dependent pyranose dehydrogenase beta-propeller" evidence="2">
    <location>
        <begin position="322"/>
        <end position="432"/>
    </location>
</feature>
<dbReference type="PANTHER" id="PTHR33546">
    <property type="entry name" value="LARGE, MULTIFUNCTIONAL SECRETED PROTEIN-RELATED"/>
    <property type="match status" value="1"/>
</dbReference>
<comment type="caution">
    <text evidence="3">The sequence shown here is derived from an EMBL/GenBank/DDBJ whole genome shotgun (WGS) entry which is preliminary data.</text>
</comment>
<name>A0ABS1L0Q7_9BACT</name>
<dbReference type="PROSITE" id="PS51257">
    <property type="entry name" value="PROKAR_LIPOPROTEIN"/>
    <property type="match status" value="1"/>
</dbReference>
<organism evidence="3 4">
    <name type="scientific">Chryseolinea lacunae</name>
    <dbReference type="NCBI Taxonomy" id="2801331"/>
    <lineage>
        <taxon>Bacteria</taxon>
        <taxon>Pseudomonadati</taxon>
        <taxon>Bacteroidota</taxon>
        <taxon>Cytophagia</taxon>
        <taxon>Cytophagales</taxon>
        <taxon>Fulvivirgaceae</taxon>
        <taxon>Chryseolinea</taxon>
    </lineage>
</organism>
<evidence type="ECO:0000256" key="1">
    <source>
        <dbReference type="SAM" id="SignalP"/>
    </source>
</evidence>
<accession>A0ABS1L0Q7</accession>
<evidence type="ECO:0000313" key="3">
    <source>
        <dbReference type="EMBL" id="MBL0745097.1"/>
    </source>
</evidence>
<dbReference type="Gene3D" id="2.120.10.30">
    <property type="entry name" value="TolB, C-terminal domain"/>
    <property type="match status" value="1"/>
</dbReference>